<evidence type="ECO:0000256" key="7">
    <source>
        <dbReference type="ARBA" id="ARBA00022694"/>
    </source>
</evidence>
<feature type="binding site" evidence="9">
    <location>
        <position position="1313"/>
    </location>
    <ligand>
        <name>S-adenosyl-L-methionine</name>
        <dbReference type="ChEBI" id="CHEBI:59789"/>
    </ligand>
</feature>
<dbReference type="GO" id="GO:0006364">
    <property type="term" value="P:rRNA processing"/>
    <property type="evidence" value="ECO:0007669"/>
    <property type="project" value="UniProtKB-KW"/>
</dbReference>
<name>A0A3P3Y253_PLABS</name>
<evidence type="ECO:0000313" key="16">
    <source>
        <dbReference type="Proteomes" id="UP000290189"/>
    </source>
</evidence>
<keyword evidence="5 9" id="KW-0808">Transferase</keyword>
<dbReference type="GO" id="GO:0017168">
    <property type="term" value="F:5-oxoprolinase (ATP-hydrolyzing) activity"/>
    <property type="evidence" value="ECO:0007669"/>
    <property type="project" value="TreeGrafter"/>
</dbReference>
<evidence type="ECO:0000259" key="13">
    <source>
        <dbReference type="Pfam" id="PF05378"/>
    </source>
</evidence>
<dbReference type="Pfam" id="PF05378">
    <property type="entry name" value="Hydant_A_N"/>
    <property type="match status" value="1"/>
</dbReference>
<dbReference type="InterPro" id="IPR045079">
    <property type="entry name" value="Oxoprolinase-like"/>
</dbReference>
<feature type="binding site" evidence="9">
    <location>
        <position position="1333"/>
    </location>
    <ligand>
        <name>S-adenosyl-L-methionine</name>
        <dbReference type="ChEBI" id="CHEBI:59789"/>
    </ligand>
</feature>
<keyword evidence="4 9" id="KW-0489">Methyltransferase</keyword>
<evidence type="ECO:0000256" key="3">
    <source>
        <dbReference type="ARBA" id="ARBA00022552"/>
    </source>
</evidence>
<proteinExistence type="inferred from homology"/>
<keyword evidence="15" id="KW-0496">Mitochondrion</keyword>
<comment type="subcellular location">
    <subcellularLocation>
        <location evidence="9">Cytoplasm</location>
    </subcellularLocation>
</comment>
<comment type="similarity">
    <text evidence="1">Belongs to the oxoprolinase family.</text>
</comment>
<evidence type="ECO:0000259" key="14">
    <source>
        <dbReference type="Pfam" id="PF19278"/>
    </source>
</evidence>
<feature type="domain" description="Acetophenone carboxylase-like C-terminal" evidence="14">
    <location>
        <begin position="673"/>
        <end position="712"/>
    </location>
</feature>
<evidence type="ECO:0000256" key="8">
    <source>
        <dbReference type="ARBA" id="ARBA00048902"/>
    </source>
</evidence>
<dbReference type="HAMAP" id="MF_03162">
    <property type="entry name" value="RNA_methyltr_E_TRM7"/>
    <property type="match status" value="1"/>
</dbReference>
<feature type="binding site" evidence="9">
    <location>
        <position position="1315"/>
    </location>
    <ligand>
        <name>S-adenosyl-L-methionine</name>
        <dbReference type="ChEBI" id="CHEBI:59789"/>
    </ligand>
</feature>
<evidence type="ECO:0000259" key="12">
    <source>
        <dbReference type="Pfam" id="PF02538"/>
    </source>
</evidence>
<dbReference type="InterPro" id="IPR002877">
    <property type="entry name" value="RNA_MeTrfase_FtsJ_dom"/>
</dbReference>
<feature type="domain" description="Hydantoinase B/oxoprolinase" evidence="12">
    <location>
        <begin position="736"/>
        <end position="1221"/>
    </location>
</feature>
<protein>
    <recommendedName>
        <fullName evidence="9">Putative tRNA (cytidine(32)/guanosine(34)-2'-O)-methyltransferase</fullName>
        <ecNumber evidence="9">2.1.1.205</ecNumber>
    </recommendedName>
    <alternativeName>
        <fullName evidence="9">2'-O-ribose RNA methyltransferase TRM7 homolog</fullName>
    </alternativeName>
</protein>
<dbReference type="InterPro" id="IPR029063">
    <property type="entry name" value="SAM-dependent_MTases_sf"/>
</dbReference>
<geneLocation type="mitochondrion" evidence="15"/>
<evidence type="ECO:0000256" key="6">
    <source>
        <dbReference type="ARBA" id="ARBA00022691"/>
    </source>
</evidence>
<dbReference type="InterPro" id="IPR008040">
    <property type="entry name" value="Hydant_A_N"/>
</dbReference>
<dbReference type="FunFam" id="3.40.50.150:FF:000220">
    <property type="entry name" value="CAMK protein kinase"/>
    <property type="match status" value="1"/>
</dbReference>
<comment type="similarity">
    <text evidence="9">Belongs to the class I-like SAM-binding methyltransferase superfamily. RNA methyltransferase RlmE family. TRM7 subfamily.</text>
</comment>
<keyword evidence="6 9" id="KW-0949">S-adenosyl-L-methionine</keyword>
<dbReference type="InterPro" id="IPR015507">
    <property type="entry name" value="rRNA-MeTfrase_E"/>
</dbReference>
<dbReference type="GO" id="GO:0005829">
    <property type="term" value="C:cytosol"/>
    <property type="evidence" value="ECO:0007669"/>
    <property type="project" value="TreeGrafter"/>
</dbReference>
<organism evidence="15 16">
    <name type="scientific">Plasmodiophora brassicae</name>
    <name type="common">Clubroot disease agent</name>
    <dbReference type="NCBI Taxonomy" id="37360"/>
    <lineage>
        <taxon>Eukaryota</taxon>
        <taxon>Sar</taxon>
        <taxon>Rhizaria</taxon>
        <taxon>Endomyxa</taxon>
        <taxon>Phytomyxea</taxon>
        <taxon>Plasmodiophorida</taxon>
        <taxon>Plasmodiophoridae</taxon>
        <taxon>Plasmodiophora</taxon>
    </lineage>
</organism>
<feature type="domain" description="Hydantoinase A/oxoprolinase" evidence="11">
    <location>
        <begin position="229"/>
        <end position="527"/>
    </location>
</feature>
<keyword evidence="7 9" id="KW-0819">tRNA processing</keyword>
<keyword evidence="2 9" id="KW-0963">Cytoplasm</keyword>
<evidence type="ECO:0000256" key="4">
    <source>
        <dbReference type="ARBA" id="ARBA00022603"/>
    </source>
</evidence>
<dbReference type="GO" id="GO:0002128">
    <property type="term" value="P:tRNA nucleoside ribose methylation"/>
    <property type="evidence" value="ECO:0007669"/>
    <property type="project" value="UniProtKB-UniRule"/>
</dbReference>
<feature type="domain" description="Hydantoinase/oxoprolinase N-terminal" evidence="13">
    <location>
        <begin position="7"/>
        <end position="209"/>
    </location>
</feature>
<evidence type="ECO:0000313" key="15">
    <source>
        <dbReference type="EMBL" id="SPQ94266.1"/>
    </source>
</evidence>
<dbReference type="EMBL" id="OVEO01000002">
    <property type="protein sequence ID" value="SPQ94266.1"/>
    <property type="molecule type" value="Genomic_DNA"/>
</dbReference>
<gene>
    <name evidence="15" type="ORF">PLBR_LOCUS1481</name>
</gene>
<keyword evidence="3" id="KW-0698">rRNA processing</keyword>
<dbReference type="GO" id="GO:0002181">
    <property type="term" value="P:cytoplasmic translation"/>
    <property type="evidence" value="ECO:0007669"/>
    <property type="project" value="UniProtKB-UniRule"/>
</dbReference>
<dbReference type="GO" id="GO:0106340">
    <property type="term" value="F:tRNA (guanosine(34)-2'-O)-methyltransferase activity"/>
    <property type="evidence" value="ECO:0007669"/>
    <property type="project" value="UniProtKB-ARBA"/>
</dbReference>
<dbReference type="InterPro" id="IPR028590">
    <property type="entry name" value="RNA_methyltr_E_TRM7"/>
</dbReference>
<dbReference type="SUPFAM" id="SSF53335">
    <property type="entry name" value="S-adenosyl-L-methionine-dependent methyltransferases"/>
    <property type="match status" value="1"/>
</dbReference>
<dbReference type="Gene3D" id="3.40.50.150">
    <property type="entry name" value="Vaccinia Virus protein VP39"/>
    <property type="match status" value="1"/>
</dbReference>
<evidence type="ECO:0000259" key="11">
    <source>
        <dbReference type="Pfam" id="PF01968"/>
    </source>
</evidence>
<evidence type="ECO:0000256" key="5">
    <source>
        <dbReference type="ARBA" id="ARBA00022679"/>
    </source>
</evidence>
<feature type="binding site" evidence="9">
    <location>
        <position position="1374"/>
    </location>
    <ligand>
        <name>S-adenosyl-L-methionine</name>
        <dbReference type="ChEBI" id="CHEBI:59789"/>
    </ligand>
</feature>
<dbReference type="Proteomes" id="UP000290189">
    <property type="component" value="Unassembled WGS sequence"/>
</dbReference>
<evidence type="ECO:0000256" key="9">
    <source>
        <dbReference type="HAMAP-Rule" id="MF_03162"/>
    </source>
</evidence>
<sequence length="1540" mass="166708">MVAGFEFAIDRGGTFTDVFAQWPGGATVLKLLSESDAYEDAAREGIRRVLEQVTGVKHDPGKPLDTSRIKSICMGTTVATNALLERKGARMALVTTSGFGDLLEIGDQSRPDIFALDIAHPDLLYDRVIEVDERVRIVRNDEERRPDGNYVKGVAGETVEILSAPDRDAVSAALSSVLRDGIDSIAVVLMHSYTFRDHEQMVSSIAKKLGFGHISLSSSVLPMVKIVSRGFTSCADAYLTPKILEYTSRFCAGFDSDLLDRVDLAFMQSDGGLSKVSDFSGSRAILSGPAGGVVGYSVTAFHDRQQDGHCPEPVIGFDMGGTSTDVSRYDGRLEHIFENTTAGIVILAPQLDINTVAAGGGSCLTIHSGLLHVGPESAGADPGPACYGKGGPLAISDANVVLGRLIPSRFPRIFGPDFNATLNADASRAKFEEMRRLHPDVCGSMTIEQLAYGFVLVANEAMSRPIRNLTQSRGFDVSQHTLACFGGAGGQHCCAIAASLGMRRIFIHRYSGILSAYGMSLANVVHEAQEPISRNLLVNGALDPYFSQRLSELAKGVVQHLRKQGFDSKSIVAEEYLNLRYAGTDQAVMTLNNADGFEHSFVSSYQREYGFILDRPIIVDDIRVRGIANCVSRDRARIAKCDPHSTAPEADEFVICSFESGVDQDGRRQVGEQQTPLYSLEKLLAGHVINGPAIIIDKTSTIVVDPNCIATISDFGDVEIIIQRSAERQYSSSVCDPVLLSIFSHRFMGIAEQMGRTLQRTAISTNIKERLDFSCAIFGPDGGLVANAPHLPVHLGAMQEAVKFQLRYLGDDWKPGEVIMSNHPMAGGSHLPDITIITPVFLTSSPSSGPVFFLASRGHHSDIGGMTPGSMPPFSKTLSEEGAAIMSFKIVRDGVFDEGGVTEILRGSRNLADNISDLRAQVASNTKGCGLVLDLIEQYGLHIVHAYMRFIQDNAERAVREMLIDLSLKRGLPRVGKVAGVDFMDDGSPIRLEITIDRSEGSALFDFTGSGSQVYGNWNAPVAICYSAIIFCLRCLVRRDIPLNQGCLNPIRVIIPPDSLLCPSEDAAVVGGNVLTSQRITDVILLAFQACAASQGCMNNLTFGAGEGKDAFGYYETIAGGAGAGPTWRGRSAVHTHMTNTRITDPEILERRYPVILRRFAIRKNSGGAGKFQGGDGVEREIQFLRPLTVSILSERRTLSPFGMAGGSPGETGRNEDKDNVDVSSTIYYKSTVARIHMNGECAATYRVATECVGVAPHSLAMSNSKDKRDIFYRRAKELGFRARSAFKLLQLDEAFDLLSNVNNAVDLCAAPGSWSQVLRQRIRSGGRIVAVDLQEMAPIDGVNLMQGDITRHETARGIIGHFEGELADLVVCDGAPDVTGMHDIDEYVQSQLILAAFCISTHVLRLGGAFVCKIFRGAALSLLLDQLDPFFAKVTVAKPTSSRNSSVESFLVCQGYSPPEGYVPTMITPNLQQHMRSSSALKDMIVPFLSCGDLSGYDMDDLDADASYPLTEATMLPPVQPPIHPPYEDALANKATREW</sequence>
<dbReference type="Pfam" id="PF19278">
    <property type="entry name" value="Hydant_A_C"/>
    <property type="match status" value="1"/>
</dbReference>
<dbReference type="InterPro" id="IPR002821">
    <property type="entry name" value="Hydantoinase_A"/>
</dbReference>
<dbReference type="PANTHER" id="PTHR11365:SF2">
    <property type="entry name" value="5-OXOPROLINASE"/>
    <property type="match status" value="1"/>
</dbReference>
<dbReference type="Pfam" id="PF01728">
    <property type="entry name" value="FtsJ"/>
    <property type="match status" value="1"/>
</dbReference>
<dbReference type="GO" id="GO:0006749">
    <property type="term" value="P:glutathione metabolic process"/>
    <property type="evidence" value="ECO:0007669"/>
    <property type="project" value="TreeGrafter"/>
</dbReference>
<dbReference type="InterPro" id="IPR003692">
    <property type="entry name" value="Hydantoinase_B"/>
</dbReference>
<evidence type="ECO:0000259" key="10">
    <source>
        <dbReference type="Pfam" id="PF01728"/>
    </source>
</evidence>
<dbReference type="EC" id="2.1.1.205" evidence="9"/>
<evidence type="ECO:0000256" key="1">
    <source>
        <dbReference type="ARBA" id="ARBA00010403"/>
    </source>
</evidence>
<dbReference type="Pfam" id="PF02538">
    <property type="entry name" value="Hydantoinase_B"/>
    <property type="match status" value="1"/>
</dbReference>
<evidence type="ECO:0000256" key="2">
    <source>
        <dbReference type="ARBA" id="ARBA00022490"/>
    </source>
</evidence>
<feature type="binding site" evidence="9">
    <location>
        <position position="1349"/>
    </location>
    <ligand>
        <name>S-adenosyl-L-methionine</name>
        <dbReference type="ChEBI" id="CHEBI:59789"/>
    </ligand>
</feature>
<dbReference type="PANTHER" id="PTHR11365">
    <property type="entry name" value="5-OXOPROLINASE RELATED"/>
    <property type="match status" value="1"/>
</dbReference>
<comment type="function">
    <text evidence="9">Methylates the 2'-O-ribose of nucleotides at positions 32 and 34 of the tRNA anticodon loop of substrate tRNAs.</text>
</comment>
<dbReference type="Pfam" id="PF01968">
    <property type="entry name" value="Hydantoinase_A"/>
    <property type="match status" value="1"/>
</dbReference>
<reference evidence="15 16" key="1">
    <citation type="submission" date="2018-03" db="EMBL/GenBank/DDBJ databases">
        <authorList>
            <person name="Fogelqvist J."/>
        </authorList>
    </citation>
    <scope>NUCLEOTIDE SEQUENCE [LARGE SCALE GENOMIC DNA]</scope>
</reference>
<feature type="domain" description="Ribosomal RNA methyltransferase FtsJ" evidence="10">
    <location>
        <begin position="1281"/>
        <end position="1457"/>
    </location>
</feature>
<feature type="active site" description="Proton acceptor" evidence="9">
    <location>
        <position position="1414"/>
    </location>
</feature>
<dbReference type="HAMAP" id="MF_01547">
    <property type="entry name" value="RNA_methyltr_E"/>
    <property type="match status" value="1"/>
</dbReference>
<accession>A0A3P3Y253</accession>
<comment type="catalytic activity">
    <reaction evidence="8 9">
        <text>cytidine(32)/guanosine(34) in tRNA + 2 S-adenosyl-L-methionine = 2'-O-methylcytidine(32)/2'-O-methylguanosine(34) in tRNA + 2 S-adenosyl-L-homocysteine + 2 H(+)</text>
        <dbReference type="Rhea" id="RHEA:42396"/>
        <dbReference type="Rhea" id="RHEA-COMP:10246"/>
        <dbReference type="Rhea" id="RHEA-COMP:10247"/>
        <dbReference type="ChEBI" id="CHEBI:15378"/>
        <dbReference type="ChEBI" id="CHEBI:57856"/>
        <dbReference type="ChEBI" id="CHEBI:59789"/>
        <dbReference type="ChEBI" id="CHEBI:74269"/>
        <dbReference type="ChEBI" id="CHEBI:74445"/>
        <dbReference type="ChEBI" id="CHEBI:74495"/>
        <dbReference type="ChEBI" id="CHEBI:82748"/>
        <dbReference type="EC" id="2.1.1.205"/>
    </reaction>
</comment>
<dbReference type="InterPro" id="IPR049517">
    <property type="entry name" value="ACX-like_C"/>
</dbReference>